<evidence type="ECO:0000256" key="1">
    <source>
        <dbReference type="SAM" id="MobiDB-lite"/>
    </source>
</evidence>
<feature type="compositionally biased region" description="Polar residues" evidence="1">
    <location>
        <begin position="501"/>
        <end position="530"/>
    </location>
</feature>
<feature type="region of interest" description="Disordered" evidence="1">
    <location>
        <begin position="403"/>
        <end position="433"/>
    </location>
</feature>
<proteinExistence type="predicted"/>
<organism evidence="2 3">
    <name type="scientific">Sistotremastrum niveocremeum HHB9708</name>
    <dbReference type="NCBI Taxonomy" id="1314777"/>
    <lineage>
        <taxon>Eukaryota</taxon>
        <taxon>Fungi</taxon>
        <taxon>Dikarya</taxon>
        <taxon>Basidiomycota</taxon>
        <taxon>Agaricomycotina</taxon>
        <taxon>Agaricomycetes</taxon>
        <taxon>Sistotremastrales</taxon>
        <taxon>Sistotremastraceae</taxon>
        <taxon>Sertulicium</taxon>
        <taxon>Sertulicium niveocremeum</taxon>
    </lineage>
</organism>
<feature type="compositionally biased region" description="Low complexity" evidence="1">
    <location>
        <begin position="577"/>
        <end position="586"/>
    </location>
</feature>
<feature type="region of interest" description="Disordered" evidence="1">
    <location>
        <begin position="769"/>
        <end position="827"/>
    </location>
</feature>
<gene>
    <name evidence="2" type="ORF">SISNIDRAFT_488259</name>
</gene>
<feature type="compositionally biased region" description="Low complexity" evidence="1">
    <location>
        <begin position="810"/>
        <end position="826"/>
    </location>
</feature>
<feature type="region of interest" description="Disordered" evidence="1">
    <location>
        <begin position="489"/>
        <end position="752"/>
    </location>
</feature>
<dbReference type="Proteomes" id="UP000076722">
    <property type="component" value="Unassembled WGS sequence"/>
</dbReference>
<feature type="compositionally biased region" description="Polar residues" evidence="1">
    <location>
        <begin position="789"/>
        <end position="809"/>
    </location>
</feature>
<feature type="compositionally biased region" description="Polar residues" evidence="1">
    <location>
        <begin position="736"/>
        <end position="752"/>
    </location>
</feature>
<feature type="compositionally biased region" description="Polar residues" evidence="1">
    <location>
        <begin position="609"/>
        <end position="620"/>
    </location>
</feature>
<name>A0A164RMD0_9AGAM</name>
<protein>
    <submittedName>
        <fullName evidence="2">Uncharacterized protein</fullName>
    </submittedName>
</protein>
<accession>A0A164RMD0</accession>
<dbReference type="AlphaFoldDB" id="A0A164RMD0"/>
<sequence>MATTVDFVENADSSASWETLVLPPPTDLYTVYVQVAPIEKCLALFRQAEEDATDASKTKKALATQRLYVEVVSDALVTSQMEQTRVAALRSYLRGHAQTIFNRLQGPVEMLEDVGGQFALLILCLCHSSVANGSIEFLEEKLIPFLLRMEDMHFAAAATDVVKAMLGWMSGLHIREPTEFSDANDILKASLSRIISHLASLDGSSSQLLPDDPAAHIIRSTLPPRPIVLLGPSLLSLYRNAKYVDADLAEGLLRGISDEFQHSNNEIQSFSTGSVPLWLALQQKGWSLWQGPVKPSSQKIMWYLPLLIGKMPDAIADAMKELGVTHSGCGTLQCNQGVMKAVSLEISKKYETICRGWLRLRSHILIFLSAFPHDVRHQLLGLAKDQLFDRLFLPPPSSHIAGANCPRAQDADLGPSRSQIDSDPAEDMMGGFASREPLSQGLVQQVQTGNDSLPPSPSYLNDSFGPVTTHAPGLYTSQPAFSLPGVLAGAADADQHEEEQSSPLQQTPTRSIRPTRPLPSNSRRQVNASSPLIDLRSPSAPRSTGLDENEDIAALDFGPSTHGDYQDSGEVRHAPTDSDSTTPKSTLAKRLFKSSPGSTIPFFSKRSRNVSPNASTQGILSASSSSSYGFGHATVSPSEARSRATRTPAATSNVSGSMPPDSVYRTSSNAPDTEAMEITPPRRPLEENASSSDAPDHDTPTRQTNTLRVPLGVRASTPGPSIAQPLSSPDPVPIQRAQSEAPSLPTTSDAVTRTSKLKDFKAALGARLPSRFVPGGSRGVGGSGRAVSDQTSTTRLGQIQEADSTSAGPSATLSAAAETRTRTASLGSSLASILKRNGSERRVDQ</sequence>
<reference evidence="2 3" key="1">
    <citation type="journal article" date="2016" name="Mol. Biol. Evol.">
        <title>Comparative Genomics of Early-Diverging Mushroom-Forming Fungi Provides Insights into the Origins of Lignocellulose Decay Capabilities.</title>
        <authorList>
            <person name="Nagy L.G."/>
            <person name="Riley R."/>
            <person name="Tritt A."/>
            <person name="Adam C."/>
            <person name="Daum C."/>
            <person name="Floudas D."/>
            <person name="Sun H."/>
            <person name="Yadav J.S."/>
            <person name="Pangilinan J."/>
            <person name="Larsson K.H."/>
            <person name="Matsuura K."/>
            <person name="Barry K."/>
            <person name="Labutti K."/>
            <person name="Kuo R."/>
            <person name="Ohm R.A."/>
            <person name="Bhattacharya S.S."/>
            <person name="Shirouzu T."/>
            <person name="Yoshinaga Y."/>
            <person name="Martin F.M."/>
            <person name="Grigoriev I.V."/>
            <person name="Hibbett D.S."/>
        </authorList>
    </citation>
    <scope>NUCLEOTIDE SEQUENCE [LARGE SCALE GENOMIC DNA]</scope>
    <source>
        <strain evidence="2 3">HHB9708</strain>
    </source>
</reference>
<evidence type="ECO:0000313" key="2">
    <source>
        <dbReference type="EMBL" id="KZS90691.1"/>
    </source>
</evidence>
<keyword evidence="3" id="KW-1185">Reference proteome</keyword>
<evidence type="ECO:0000313" key="3">
    <source>
        <dbReference type="Proteomes" id="UP000076722"/>
    </source>
</evidence>
<dbReference type="EMBL" id="KV419420">
    <property type="protein sequence ID" value="KZS90691.1"/>
    <property type="molecule type" value="Genomic_DNA"/>
</dbReference>